<dbReference type="STRING" id="1121395.SAMN02745215_03443"/>
<keyword evidence="1" id="KW-0808">Transferase</keyword>
<dbReference type="InterPro" id="IPR014710">
    <property type="entry name" value="RmlC-like_jellyroll"/>
</dbReference>
<organism evidence="1 2">
    <name type="scientific">Desulfitobacterium chlororespirans DSM 11544</name>
    <dbReference type="NCBI Taxonomy" id="1121395"/>
    <lineage>
        <taxon>Bacteria</taxon>
        <taxon>Bacillati</taxon>
        <taxon>Bacillota</taxon>
        <taxon>Clostridia</taxon>
        <taxon>Eubacteriales</taxon>
        <taxon>Desulfitobacteriaceae</taxon>
        <taxon>Desulfitobacterium</taxon>
    </lineage>
</organism>
<accession>A0A1M7UCS6</accession>
<dbReference type="GO" id="GO:0016301">
    <property type="term" value="F:kinase activity"/>
    <property type="evidence" value="ECO:0007669"/>
    <property type="project" value="UniProtKB-KW"/>
</dbReference>
<dbReference type="Gene3D" id="2.60.120.10">
    <property type="entry name" value="Jelly Rolls"/>
    <property type="match status" value="1"/>
</dbReference>
<keyword evidence="2" id="KW-1185">Reference proteome</keyword>
<dbReference type="SMR" id="A0A1M7UCS6"/>
<evidence type="ECO:0000313" key="2">
    <source>
        <dbReference type="Proteomes" id="UP000184010"/>
    </source>
</evidence>
<dbReference type="RefSeq" id="WP_011460820.1">
    <property type="nucleotide sequence ID" value="NZ_FRDN01000011.1"/>
</dbReference>
<name>A0A1M7UCS6_9FIRM</name>
<protein>
    <submittedName>
        <fullName evidence="1">cAMP-binding domain of CRP or a regulatory subunit of cAMP-dependent protein kinases</fullName>
    </submittedName>
</protein>
<sequence length="192" mass="22096">MKKQCAGNPFCDALDPETRAYLCEHSTLIVQMPKQIQSTDQGNPHLELIIKGVLFTFNLHEDGTQEFIHLIKKGDVLGTRQLFESLRIPEYNMMTLTEVHKCSIPLKVAETLYKENRVFAQALMENLLDMMNNLTRWVSMRSRNGTEKVQKVYELLQDLDTDMTMITQEDLALIAGVSRITVARAMKEIYKK</sequence>
<dbReference type="Proteomes" id="UP000184010">
    <property type="component" value="Unassembled WGS sequence"/>
</dbReference>
<gene>
    <name evidence="1" type="ORF">SAMN02745215_03443</name>
</gene>
<dbReference type="InterPro" id="IPR018490">
    <property type="entry name" value="cNMP-bd_dom_sf"/>
</dbReference>
<dbReference type="AlphaFoldDB" id="A0A1M7UCS6"/>
<keyword evidence="1" id="KW-0418">Kinase</keyword>
<proteinExistence type="predicted"/>
<evidence type="ECO:0000313" key="1">
    <source>
        <dbReference type="EMBL" id="SHN80736.1"/>
    </source>
</evidence>
<dbReference type="EMBL" id="FRDN01000011">
    <property type="protein sequence ID" value="SHN80736.1"/>
    <property type="molecule type" value="Genomic_DNA"/>
</dbReference>
<reference evidence="2" key="1">
    <citation type="submission" date="2016-12" db="EMBL/GenBank/DDBJ databases">
        <authorList>
            <person name="Varghese N."/>
            <person name="Submissions S."/>
        </authorList>
    </citation>
    <scope>NUCLEOTIDE SEQUENCE [LARGE SCALE GENOMIC DNA]</scope>
    <source>
        <strain evidence="2">DSM 11544</strain>
    </source>
</reference>
<dbReference type="SUPFAM" id="SSF51206">
    <property type="entry name" value="cAMP-binding domain-like"/>
    <property type="match status" value="1"/>
</dbReference>